<reference evidence="1 2" key="1">
    <citation type="submission" date="2014-11" db="EMBL/GenBank/DDBJ databases">
        <title>Complete genome sequence of vB_YenM_TG1, a broad host range bacteriophage which infects Yersinia enterocolitica.</title>
        <authorList>
            <person name="Leon-Velarde C.G."/>
            <person name="Kropinski A.M."/>
            <person name="Chen S."/>
            <person name="Griffiths M.W."/>
            <person name="Odumeru J.A."/>
        </authorList>
    </citation>
    <scope>NUCLEOTIDE SEQUENCE [LARGE SCALE GENOMIC DNA]</scope>
</reference>
<keyword evidence="2" id="KW-1185">Reference proteome</keyword>
<gene>
    <name evidence="1" type="ORF">YenMTG1_239</name>
</gene>
<accession>A0A0B5A2R0</accession>
<proteinExistence type="predicted"/>
<dbReference type="EMBL" id="KP202158">
    <property type="protein sequence ID" value="AJD82049.1"/>
    <property type="molecule type" value="Genomic_DNA"/>
</dbReference>
<dbReference type="InterPro" id="IPR004885">
    <property type="entry name" value="FRD2"/>
</dbReference>
<dbReference type="KEGG" id="vg:26627563"/>
<evidence type="ECO:0000313" key="2">
    <source>
        <dbReference type="Proteomes" id="UP000031805"/>
    </source>
</evidence>
<protein>
    <submittedName>
        <fullName evidence="1">Uncharacterized protein</fullName>
    </submittedName>
</protein>
<dbReference type="Proteomes" id="UP000031805">
    <property type="component" value="Segment"/>
</dbReference>
<dbReference type="Pfam" id="PF03197">
    <property type="entry name" value="FRD2"/>
    <property type="match status" value="1"/>
</dbReference>
<organism evidence="1 2">
    <name type="scientific">Yersinia phage vB_YenM_TG1</name>
    <dbReference type="NCBI Taxonomy" id="1589265"/>
    <lineage>
        <taxon>Viruses</taxon>
        <taxon>Duplodnaviria</taxon>
        <taxon>Heunggongvirae</taxon>
        <taxon>Uroviricota</taxon>
        <taxon>Caudoviricetes</taxon>
        <taxon>Pantevenvirales</taxon>
        <taxon>Straboviridae</taxon>
        <taxon>Tevenvirinae</taxon>
        <taxon>Tegunavirus</taxon>
        <taxon>Tegunavirus yenmtg1</taxon>
    </lineage>
</organism>
<evidence type="ECO:0000313" key="1">
    <source>
        <dbReference type="EMBL" id="AJD82049.1"/>
    </source>
</evidence>
<dbReference type="RefSeq" id="YP_009200500.1">
    <property type="nucleotide sequence ID" value="NC_028820.1"/>
</dbReference>
<dbReference type="GeneID" id="26627563"/>
<name>A0A0B5A2R0_9CAUD</name>
<sequence length="119" mass="13807">MQEGKFYSFNEAFRADFIEDNSTNENMLRLIEEGGGSFRVLEMATEDTGKYVRRVRMKNGEVYDADSHGDEYFELSNWEFKYFVEVVGLTTEGAQSMSLVVTRENAEEMIELIKKAFNK</sequence>